<accession>A0AAD9QR17</accession>
<dbReference type="PANTHER" id="PTHR37984:SF5">
    <property type="entry name" value="PROTEIN NYNRIN-LIKE"/>
    <property type="match status" value="1"/>
</dbReference>
<evidence type="ECO:0000313" key="3">
    <source>
        <dbReference type="Proteomes" id="UP001249851"/>
    </source>
</evidence>
<evidence type="ECO:0000313" key="2">
    <source>
        <dbReference type="EMBL" id="KAK2565942.1"/>
    </source>
</evidence>
<dbReference type="PROSITE" id="PS50994">
    <property type="entry name" value="INTEGRASE"/>
    <property type="match status" value="1"/>
</dbReference>
<dbReference type="PANTHER" id="PTHR37984">
    <property type="entry name" value="PROTEIN CBG26694"/>
    <property type="match status" value="1"/>
</dbReference>
<dbReference type="EMBL" id="JARQWQ010000018">
    <property type="protein sequence ID" value="KAK2565942.1"/>
    <property type="molecule type" value="Genomic_DNA"/>
</dbReference>
<dbReference type="InterPro" id="IPR012337">
    <property type="entry name" value="RNaseH-like_sf"/>
</dbReference>
<feature type="domain" description="Integrase catalytic" evidence="1">
    <location>
        <begin position="30"/>
        <end position="186"/>
    </location>
</feature>
<dbReference type="SUPFAM" id="SSF53098">
    <property type="entry name" value="Ribonuclease H-like"/>
    <property type="match status" value="1"/>
</dbReference>
<dbReference type="Proteomes" id="UP001249851">
    <property type="component" value="Unassembled WGS sequence"/>
</dbReference>
<name>A0AAD9QR17_ACRCE</name>
<dbReference type="Gene3D" id="3.30.420.10">
    <property type="entry name" value="Ribonuclease H-like superfamily/Ribonuclease H"/>
    <property type="match status" value="1"/>
</dbReference>
<dbReference type="GO" id="GO:0003676">
    <property type="term" value="F:nucleic acid binding"/>
    <property type="evidence" value="ECO:0007669"/>
    <property type="project" value="InterPro"/>
</dbReference>
<dbReference type="AlphaFoldDB" id="A0AAD9QR17"/>
<sequence>MIFPADLRQKVIKTAHKLGHLGITKPNRQQQIKPLVISDGPWWQISLDCLVPYPDGHYNLVTTDQRSRYPEVETVSSTGIKPTKVKLRKTFAHHCTTKQVCTDNGPPFKSKEFSDFAQEEGSKHPRANGQAERFIHSLKKTAQTAHLQQRTGFERNKAIYDMLVEYRDAQHPATGVTPYREMSNKPI</sequence>
<dbReference type="InterPro" id="IPR050951">
    <property type="entry name" value="Retrovirus_Pol_polyprotein"/>
</dbReference>
<dbReference type="GO" id="GO:0015074">
    <property type="term" value="P:DNA integration"/>
    <property type="evidence" value="ECO:0007669"/>
    <property type="project" value="InterPro"/>
</dbReference>
<gene>
    <name evidence="2" type="ORF">P5673_010246</name>
</gene>
<reference evidence="2" key="1">
    <citation type="journal article" date="2023" name="G3 (Bethesda)">
        <title>Whole genome assembly and annotation of the endangered Caribbean coral Acropora cervicornis.</title>
        <authorList>
            <person name="Selwyn J.D."/>
            <person name="Vollmer S.V."/>
        </authorList>
    </citation>
    <scope>NUCLEOTIDE SEQUENCE</scope>
    <source>
        <strain evidence="2">K2</strain>
    </source>
</reference>
<evidence type="ECO:0000259" key="1">
    <source>
        <dbReference type="PROSITE" id="PS50994"/>
    </source>
</evidence>
<comment type="caution">
    <text evidence="2">The sequence shown here is derived from an EMBL/GenBank/DDBJ whole genome shotgun (WGS) entry which is preliminary data.</text>
</comment>
<dbReference type="InterPro" id="IPR001584">
    <property type="entry name" value="Integrase_cat-core"/>
</dbReference>
<keyword evidence="3" id="KW-1185">Reference proteome</keyword>
<organism evidence="2 3">
    <name type="scientific">Acropora cervicornis</name>
    <name type="common">Staghorn coral</name>
    <dbReference type="NCBI Taxonomy" id="6130"/>
    <lineage>
        <taxon>Eukaryota</taxon>
        <taxon>Metazoa</taxon>
        <taxon>Cnidaria</taxon>
        <taxon>Anthozoa</taxon>
        <taxon>Hexacorallia</taxon>
        <taxon>Scleractinia</taxon>
        <taxon>Astrocoeniina</taxon>
        <taxon>Acroporidae</taxon>
        <taxon>Acropora</taxon>
    </lineage>
</organism>
<reference evidence="2" key="2">
    <citation type="journal article" date="2023" name="Science">
        <title>Genomic signatures of disease resistance in endangered staghorn corals.</title>
        <authorList>
            <person name="Vollmer S.V."/>
            <person name="Selwyn J.D."/>
            <person name="Despard B.A."/>
            <person name="Roesel C.L."/>
        </authorList>
    </citation>
    <scope>NUCLEOTIDE SEQUENCE</scope>
    <source>
        <strain evidence="2">K2</strain>
    </source>
</reference>
<protein>
    <recommendedName>
        <fullName evidence="1">Integrase catalytic domain-containing protein</fullName>
    </recommendedName>
</protein>
<proteinExistence type="predicted"/>
<dbReference type="InterPro" id="IPR036397">
    <property type="entry name" value="RNaseH_sf"/>
</dbReference>